<proteinExistence type="predicted"/>
<dbReference type="PANTHER" id="PTHR33121:SF71">
    <property type="entry name" value="OXYGEN SENSOR PROTEIN DOSP"/>
    <property type="match status" value="1"/>
</dbReference>
<dbReference type="InterPro" id="IPR003018">
    <property type="entry name" value="GAF"/>
</dbReference>
<feature type="compositionally biased region" description="Low complexity" evidence="1">
    <location>
        <begin position="11"/>
        <end position="22"/>
    </location>
</feature>
<accession>A0A8J3YI64</accession>
<dbReference type="Proteomes" id="UP000619260">
    <property type="component" value="Unassembled WGS sequence"/>
</dbReference>
<feature type="transmembrane region" description="Helical" evidence="2">
    <location>
        <begin position="36"/>
        <end position="56"/>
    </location>
</feature>
<evidence type="ECO:0000313" key="6">
    <source>
        <dbReference type="Proteomes" id="UP000619260"/>
    </source>
</evidence>
<dbReference type="SUPFAM" id="SSF55781">
    <property type="entry name" value="GAF domain-like"/>
    <property type="match status" value="1"/>
</dbReference>
<dbReference type="Gene3D" id="3.30.70.270">
    <property type="match status" value="1"/>
</dbReference>
<dbReference type="Pfam" id="PF00990">
    <property type="entry name" value="GGDEF"/>
    <property type="match status" value="1"/>
</dbReference>
<sequence length="866" mass="93334">MDAVRTSNPDSTSGGSATGKTGRSARRGRVSPDHRVIALSVALGVMVLAGHAYVLVTHPLPNISDGFVPLWMLVLMFAATEGFAIHLRVRRGGHALGFSEIPMVLGMLATAPSLLLITRMVGGGLGLALLRRQRGVKLGFNLALIAVQASVAPLIFRLMVGGTVDVLGPTAWAAAYLAMFASDALAAVLVTAAIALKDDPDEWKRMGHALRGLPLVAVTTTIALIGAMAVEKDLRALLLLGVVALVTWVTYRAYVRQSQGHAQVEELYSFTRALDGSLDSDDVARVVLTQVRDQMRAEGAELIVPGPGGRGYLQHRLTGTDELDAEFLLEMPADAWWVPAAKGEPVLLPIARDRIPTNAVAVPVPLGNGTGVLLVTDSLPDTPAFTDEHVMLFQALANHASIALAKSQLVDQLRHEVSEKERLVLFDPLTGLPNRRRFGHHVDEAVAGDKPAAVILMDLDRFKEINDALGHDTGDAVLREIGPRLNGRVGARGIVARFGGDEFAVLLPGVANEDEAVSVVNELNAELERPIPVGAMQLNIRASIGIALAPDHGNDSKTLIQRADVAMYAAKEHRTGRRVYEAEHDRNTPRRLALIGELDQAINRRDLLVVFQPKLDPVTGLVTGAEALARWHHNEQGFIPPDQFIPLAEHSGLIRPLTLHVLEVALRRCASWRRSGRDLSVAVNLSPNSLMDTNLPDIVARLLGQTGVPASALTLEITESSIMADPTGSLRTLERLNTLGVKLAIDDFGTGYSSLGRLRELPIHEVKIDKSFVQRISVDHRDRAVVRSAVQLGHALDLEVVAEGVEDGETMAHLTKEGCNIVQGYYVSRPLPADEFLAWLTEREAQAPAILEAAADGNVVYPRFGT</sequence>
<organism evidence="5 6">
    <name type="scientific">Virgisporangium aliadipatigenens</name>
    <dbReference type="NCBI Taxonomy" id="741659"/>
    <lineage>
        <taxon>Bacteria</taxon>
        <taxon>Bacillati</taxon>
        <taxon>Actinomycetota</taxon>
        <taxon>Actinomycetes</taxon>
        <taxon>Micromonosporales</taxon>
        <taxon>Micromonosporaceae</taxon>
        <taxon>Virgisporangium</taxon>
    </lineage>
</organism>
<evidence type="ECO:0000259" key="4">
    <source>
        <dbReference type="PROSITE" id="PS50887"/>
    </source>
</evidence>
<feature type="transmembrane region" description="Helical" evidence="2">
    <location>
        <begin position="172"/>
        <end position="196"/>
    </location>
</feature>
<dbReference type="PANTHER" id="PTHR33121">
    <property type="entry name" value="CYCLIC DI-GMP PHOSPHODIESTERASE PDEF"/>
    <property type="match status" value="1"/>
</dbReference>
<feature type="transmembrane region" description="Helical" evidence="2">
    <location>
        <begin position="142"/>
        <end position="160"/>
    </location>
</feature>
<dbReference type="SUPFAM" id="SSF55073">
    <property type="entry name" value="Nucleotide cyclase"/>
    <property type="match status" value="1"/>
</dbReference>
<dbReference type="Gene3D" id="3.20.20.450">
    <property type="entry name" value="EAL domain"/>
    <property type="match status" value="1"/>
</dbReference>
<dbReference type="InterPro" id="IPR035919">
    <property type="entry name" value="EAL_sf"/>
</dbReference>
<dbReference type="SMART" id="SM00052">
    <property type="entry name" value="EAL"/>
    <property type="match status" value="1"/>
</dbReference>
<protein>
    <recommendedName>
        <fullName evidence="7">EAL domain-containing protein</fullName>
    </recommendedName>
</protein>
<dbReference type="CDD" id="cd01949">
    <property type="entry name" value="GGDEF"/>
    <property type="match status" value="1"/>
</dbReference>
<dbReference type="AlphaFoldDB" id="A0A8J3YI64"/>
<dbReference type="InterPro" id="IPR001633">
    <property type="entry name" value="EAL_dom"/>
</dbReference>
<dbReference type="SUPFAM" id="SSF141868">
    <property type="entry name" value="EAL domain-like"/>
    <property type="match status" value="1"/>
</dbReference>
<evidence type="ECO:0000313" key="5">
    <source>
        <dbReference type="EMBL" id="GIJ44465.1"/>
    </source>
</evidence>
<reference evidence="5" key="1">
    <citation type="submission" date="2021-01" db="EMBL/GenBank/DDBJ databases">
        <title>Whole genome shotgun sequence of Virgisporangium aliadipatigenens NBRC 105644.</title>
        <authorList>
            <person name="Komaki H."/>
            <person name="Tamura T."/>
        </authorList>
    </citation>
    <scope>NUCLEOTIDE SEQUENCE</scope>
    <source>
        <strain evidence="5">NBRC 105644</strain>
    </source>
</reference>
<dbReference type="PROSITE" id="PS50887">
    <property type="entry name" value="GGDEF"/>
    <property type="match status" value="1"/>
</dbReference>
<dbReference type="Gene3D" id="3.30.450.40">
    <property type="match status" value="1"/>
</dbReference>
<dbReference type="InterPro" id="IPR050706">
    <property type="entry name" value="Cyclic-di-GMP_PDE-like"/>
</dbReference>
<feature type="domain" description="GGDEF" evidence="4">
    <location>
        <begin position="450"/>
        <end position="585"/>
    </location>
</feature>
<dbReference type="PROSITE" id="PS50883">
    <property type="entry name" value="EAL"/>
    <property type="match status" value="1"/>
</dbReference>
<keyword evidence="6" id="KW-1185">Reference proteome</keyword>
<evidence type="ECO:0000256" key="2">
    <source>
        <dbReference type="SAM" id="Phobius"/>
    </source>
</evidence>
<dbReference type="GO" id="GO:0071111">
    <property type="term" value="F:cyclic-guanylate-specific phosphodiesterase activity"/>
    <property type="evidence" value="ECO:0007669"/>
    <property type="project" value="InterPro"/>
</dbReference>
<dbReference type="SMART" id="SM00065">
    <property type="entry name" value="GAF"/>
    <property type="match status" value="1"/>
</dbReference>
<keyword evidence="2" id="KW-0812">Transmembrane</keyword>
<feature type="region of interest" description="Disordered" evidence="1">
    <location>
        <begin position="1"/>
        <end position="29"/>
    </location>
</feature>
<dbReference type="EMBL" id="BOPF01000004">
    <property type="protein sequence ID" value="GIJ44465.1"/>
    <property type="molecule type" value="Genomic_DNA"/>
</dbReference>
<feature type="transmembrane region" description="Helical" evidence="2">
    <location>
        <begin position="236"/>
        <end position="254"/>
    </location>
</feature>
<dbReference type="CDD" id="cd01948">
    <property type="entry name" value="EAL"/>
    <property type="match status" value="1"/>
</dbReference>
<feature type="transmembrane region" description="Helical" evidence="2">
    <location>
        <begin position="107"/>
        <end position="130"/>
    </location>
</feature>
<dbReference type="NCBIfam" id="TIGR00254">
    <property type="entry name" value="GGDEF"/>
    <property type="match status" value="1"/>
</dbReference>
<dbReference type="InterPro" id="IPR043128">
    <property type="entry name" value="Rev_trsase/Diguanyl_cyclase"/>
</dbReference>
<dbReference type="SMART" id="SM00267">
    <property type="entry name" value="GGDEF"/>
    <property type="match status" value="1"/>
</dbReference>
<feature type="transmembrane region" description="Helical" evidence="2">
    <location>
        <begin position="208"/>
        <end position="230"/>
    </location>
</feature>
<feature type="domain" description="EAL" evidence="3">
    <location>
        <begin position="591"/>
        <end position="844"/>
    </location>
</feature>
<keyword evidence="2" id="KW-0472">Membrane</keyword>
<dbReference type="FunFam" id="3.20.20.450:FF:000001">
    <property type="entry name" value="Cyclic di-GMP phosphodiesterase yahA"/>
    <property type="match status" value="1"/>
</dbReference>
<gene>
    <name evidence="5" type="ORF">Val02_13510</name>
</gene>
<dbReference type="RefSeq" id="WP_203898043.1">
    <property type="nucleotide sequence ID" value="NZ_BOPF01000004.1"/>
</dbReference>
<name>A0A8J3YI64_9ACTN</name>
<feature type="compositionally biased region" description="Polar residues" evidence="1">
    <location>
        <begin position="1"/>
        <end position="10"/>
    </location>
</feature>
<keyword evidence="2" id="KW-1133">Transmembrane helix</keyword>
<feature type="transmembrane region" description="Helical" evidence="2">
    <location>
        <begin position="68"/>
        <end position="87"/>
    </location>
</feature>
<comment type="caution">
    <text evidence="5">The sequence shown here is derived from an EMBL/GenBank/DDBJ whole genome shotgun (WGS) entry which is preliminary data.</text>
</comment>
<dbReference type="InterPro" id="IPR029016">
    <property type="entry name" value="GAF-like_dom_sf"/>
</dbReference>
<dbReference type="InterPro" id="IPR000160">
    <property type="entry name" value="GGDEF_dom"/>
</dbReference>
<evidence type="ECO:0000259" key="3">
    <source>
        <dbReference type="PROSITE" id="PS50883"/>
    </source>
</evidence>
<evidence type="ECO:0008006" key="7">
    <source>
        <dbReference type="Google" id="ProtNLM"/>
    </source>
</evidence>
<dbReference type="Pfam" id="PF00563">
    <property type="entry name" value="EAL"/>
    <property type="match status" value="1"/>
</dbReference>
<dbReference type="InterPro" id="IPR029787">
    <property type="entry name" value="Nucleotide_cyclase"/>
</dbReference>
<evidence type="ECO:0000256" key="1">
    <source>
        <dbReference type="SAM" id="MobiDB-lite"/>
    </source>
</evidence>